<dbReference type="OrthoDB" id="8613782at2"/>
<protein>
    <recommendedName>
        <fullName evidence="3">Lipoprotein</fullName>
    </recommendedName>
</protein>
<proteinExistence type="predicted"/>
<reference evidence="1 2" key="1">
    <citation type="submission" date="2018-11" db="EMBL/GenBank/DDBJ databases">
        <title>Neisseria weixii sp. nov. isolated from the rectal contents of plateau pika (Ochotona cruzoniae).</title>
        <authorList>
            <person name="Zhang G."/>
        </authorList>
    </citation>
    <scope>NUCLEOTIDE SEQUENCE [LARGE SCALE GENOMIC DNA]</scope>
    <source>
        <strain evidence="1 2">10009</strain>
    </source>
</reference>
<gene>
    <name evidence="1" type="ORF">EGK74_10745</name>
</gene>
<sequence length="162" mass="19170">MQTRFKKLTVAATAAVFLASCSVIETLDKRFVYWWNNGSATRPYDKEEKAYYAQETEAQKENRKINAVYCNELGFLPENRIYNEYRKNGMSNDHFFHQCMKDSGSPQYEPPDLKWRNDQYCSYLALLPENRIFDGKYKYGKFNSALYDKCMRDRGTPVEKQQ</sequence>
<dbReference type="RefSeq" id="WP_123804791.1">
    <property type="nucleotide sequence ID" value="NZ_RPFL01000035.1"/>
</dbReference>
<dbReference type="AlphaFoldDB" id="A0A3N4MLT8"/>
<evidence type="ECO:0000313" key="2">
    <source>
        <dbReference type="Proteomes" id="UP000272412"/>
    </source>
</evidence>
<accession>A0A3N4MLT8</accession>
<organism evidence="1 2">
    <name type="scientific">Neisseria weixii</name>
    <dbReference type="NCBI Taxonomy" id="1853276"/>
    <lineage>
        <taxon>Bacteria</taxon>
        <taxon>Pseudomonadati</taxon>
        <taxon>Pseudomonadota</taxon>
        <taxon>Betaproteobacteria</taxon>
        <taxon>Neisseriales</taxon>
        <taxon>Neisseriaceae</taxon>
        <taxon>Neisseria</taxon>
    </lineage>
</organism>
<dbReference type="EMBL" id="RPFL01000035">
    <property type="protein sequence ID" value="RPD84712.1"/>
    <property type="molecule type" value="Genomic_DNA"/>
</dbReference>
<comment type="caution">
    <text evidence="1">The sequence shown here is derived from an EMBL/GenBank/DDBJ whole genome shotgun (WGS) entry which is preliminary data.</text>
</comment>
<evidence type="ECO:0000313" key="1">
    <source>
        <dbReference type="EMBL" id="RPD84712.1"/>
    </source>
</evidence>
<keyword evidence="2" id="KW-1185">Reference proteome</keyword>
<evidence type="ECO:0008006" key="3">
    <source>
        <dbReference type="Google" id="ProtNLM"/>
    </source>
</evidence>
<dbReference type="PROSITE" id="PS51257">
    <property type="entry name" value="PROKAR_LIPOPROTEIN"/>
    <property type="match status" value="1"/>
</dbReference>
<dbReference type="Proteomes" id="UP000272412">
    <property type="component" value="Unassembled WGS sequence"/>
</dbReference>
<name>A0A3N4MLT8_9NEIS</name>